<name>A0ABD1E7X7_HYPHA</name>
<protein>
    <recommendedName>
        <fullName evidence="2">MADF domain-containing protein</fullName>
    </recommendedName>
</protein>
<dbReference type="InterPro" id="IPR006578">
    <property type="entry name" value="MADF-dom"/>
</dbReference>
<reference evidence="3 4" key="1">
    <citation type="submission" date="2024-05" db="EMBL/GenBank/DDBJ databases">
        <title>Genetic variation in Jamaican populations of the coffee berry borer (Hypothenemus hampei).</title>
        <authorList>
            <person name="Errbii M."/>
            <person name="Myrie A."/>
        </authorList>
    </citation>
    <scope>NUCLEOTIDE SEQUENCE [LARGE SCALE GENOMIC DNA]</scope>
    <source>
        <strain evidence="3">JA-Hopewell-2020-01-JO</strain>
        <tissue evidence="3">Whole body</tissue>
    </source>
</reference>
<comment type="caution">
    <text evidence="3">The sequence shown here is derived from an EMBL/GenBank/DDBJ whole genome shotgun (WGS) entry which is preliminary data.</text>
</comment>
<dbReference type="PROSITE" id="PS51029">
    <property type="entry name" value="MADF"/>
    <property type="match status" value="1"/>
</dbReference>
<dbReference type="InterPro" id="IPR039353">
    <property type="entry name" value="TF_Adf1"/>
</dbReference>
<proteinExistence type="predicted"/>
<feature type="domain" description="MADF" evidence="2">
    <location>
        <begin position="15"/>
        <end position="104"/>
    </location>
</feature>
<feature type="compositionally biased region" description="Low complexity" evidence="1">
    <location>
        <begin position="157"/>
        <end position="178"/>
    </location>
</feature>
<dbReference type="PANTHER" id="PTHR12243:SF60">
    <property type="entry name" value="SI:CH211-15D5.12-RELATED"/>
    <property type="match status" value="1"/>
</dbReference>
<dbReference type="Pfam" id="PF10545">
    <property type="entry name" value="MADF_DNA_bdg"/>
    <property type="match status" value="1"/>
</dbReference>
<dbReference type="Proteomes" id="UP001566132">
    <property type="component" value="Unassembled WGS sequence"/>
</dbReference>
<organism evidence="3 4">
    <name type="scientific">Hypothenemus hampei</name>
    <name type="common">Coffee berry borer</name>
    <dbReference type="NCBI Taxonomy" id="57062"/>
    <lineage>
        <taxon>Eukaryota</taxon>
        <taxon>Metazoa</taxon>
        <taxon>Ecdysozoa</taxon>
        <taxon>Arthropoda</taxon>
        <taxon>Hexapoda</taxon>
        <taxon>Insecta</taxon>
        <taxon>Pterygota</taxon>
        <taxon>Neoptera</taxon>
        <taxon>Endopterygota</taxon>
        <taxon>Coleoptera</taxon>
        <taxon>Polyphaga</taxon>
        <taxon>Cucujiformia</taxon>
        <taxon>Curculionidae</taxon>
        <taxon>Scolytinae</taxon>
        <taxon>Hypothenemus</taxon>
    </lineage>
</organism>
<gene>
    <name evidence="3" type="ORF">ABEB36_014114</name>
</gene>
<dbReference type="EMBL" id="JBDJPC010000012">
    <property type="protein sequence ID" value="KAL1489176.1"/>
    <property type="molecule type" value="Genomic_DNA"/>
</dbReference>
<dbReference type="PANTHER" id="PTHR12243">
    <property type="entry name" value="MADF DOMAIN TRANSCRIPTION FACTOR"/>
    <property type="match status" value="1"/>
</dbReference>
<keyword evidence="4" id="KW-1185">Reference proteome</keyword>
<evidence type="ECO:0000313" key="3">
    <source>
        <dbReference type="EMBL" id="KAL1489176.1"/>
    </source>
</evidence>
<dbReference type="AlphaFoldDB" id="A0ABD1E7X7"/>
<sequence>MSAKRLPDDEKFNISFVQAVEKQPCLYDNTLKTYSDRNVQDKAWNQIAGLYLSIAAECKKKWKILRGGLTRYIKQRSGKSGCSTKSIKKYYLWDVMQFVLPYTKSRPQSGNLPITEEEMFENADSIENETENLSTVESETPPFDHISQADIDHENFSSTPSTSSMLSTSTTPSTSTTSSKKKEKSSKTTS</sequence>
<accession>A0ABD1E7X7</accession>
<evidence type="ECO:0000259" key="2">
    <source>
        <dbReference type="PROSITE" id="PS51029"/>
    </source>
</evidence>
<evidence type="ECO:0000256" key="1">
    <source>
        <dbReference type="SAM" id="MobiDB-lite"/>
    </source>
</evidence>
<dbReference type="SMART" id="SM00595">
    <property type="entry name" value="MADF"/>
    <property type="match status" value="1"/>
</dbReference>
<evidence type="ECO:0000313" key="4">
    <source>
        <dbReference type="Proteomes" id="UP001566132"/>
    </source>
</evidence>
<feature type="region of interest" description="Disordered" evidence="1">
    <location>
        <begin position="130"/>
        <end position="190"/>
    </location>
</feature>